<dbReference type="SMART" id="SM00470">
    <property type="entry name" value="ParB"/>
    <property type="match status" value="1"/>
</dbReference>
<dbReference type="RefSeq" id="WP_107611373.1">
    <property type="nucleotide sequence ID" value="NZ_PZIW01000002.1"/>
</dbReference>
<gene>
    <name evidence="3" type="ORF">FNL11_04735</name>
</gene>
<dbReference type="EMBL" id="VJMP01000003">
    <property type="protein sequence ID" value="TRL78031.1"/>
    <property type="molecule type" value="Genomic_DNA"/>
</dbReference>
<dbReference type="Proteomes" id="UP000316594">
    <property type="component" value="Unassembled WGS sequence"/>
</dbReference>
<evidence type="ECO:0000259" key="2">
    <source>
        <dbReference type="SMART" id="SM00470"/>
    </source>
</evidence>
<evidence type="ECO:0000313" key="4">
    <source>
        <dbReference type="Proteomes" id="UP000316594"/>
    </source>
</evidence>
<dbReference type="SUPFAM" id="SSF110849">
    <property type="entry name" value="ParB/Sulfiredoxin"/>
    <property type="match status" value="1"/>
</dbReference>
<protein>
    <recommendedName>
        <fullName evidence="2">ParB-like N-terminal domain-containing protein</fullName>
    </recommendedName>
</protein>
<comment type="caution">
    <text evidence="3">The sequence shown here is derived from an EMBL/GenBank/DDBJ whole genome shotgun (WGS) entry which is preliminary data.</text>
</comment>
<reference evidence="3 4" key="1">
    <citation type="submission" date="2019-07" db="EMBL/GenBank/DDBJ databases">
        <title>Genome Sequencing and Assembly of Staphylococcus haemolyticus SDA2.</title>
        <authorList>
            <person name="Emmons C.B."/>
            <person name="Park C."/>
            <person name="Sevigny J.L."/>
            <person name="Andam C."/>
        </authorList>
    </citation>
    <scope>NUCLEOTIDE SEQUENCE [LARGE SCALE GENOMIC DNA]</scope>
    <source>
        <strain evidence="3 4">SDA2</strain>
    </source>
</reference>
<name>A0AB38PDB2_STAHA</name>
<feature type="region of interest" description="Disordered" evidence="1">
    <location>
        <begin position="128"/>
        <end position="156"/>
    </location>
</feature>
<dbReference type="AlphaFoldDB" id="A0AB38PDB2"/>
<dbReference type="Pfam" id="PF02195">
    <property type="entry name" value="ParB_N"/>
    <property type="match status" value="1"/>
</dbReference>
<feature type="domain" description="ParB-like N-terminal" evidence="2">
    <location>
        <begin position="5"/>
        <end position="93"/>
    </location>
</feature>
<dbReference type="InterPro" id="IPR003115">
    <property type="entry name" value="ParB_N"/>
</dbReference>
<feature type="compositionally biased region" description="Basic and acidic residues" evidence="1">
    <location>
        <begin position="128"/>
        <end position="154"/>
    </location>
</feature>
<dbReference type="Gene3D" id="3.90.1530.10">
    <property type="entry name" value="Conserved hypothetical protein from pyrococcus furiosus pfu- 392566-001, ParB domain"/>
    <property type="match status" value="1"/>
</dbReference>
<proteinExistence type="predicted"/>
<sequence>MKEIENVEIDKLKFDEDINQLVPEMTEKEFDDLVTNIETQGQHTPIHINWDNTVLDGRHRVKALEKLNINTVKAIRENLEKDEAFKFVRDTAVERRNLTTNQRLNIVLNAKDLISDIQERAREQRKKAAIETNKKKKQQDIKRFGSAEPKREESNTPVVIEQPKTNQYSTPVHENKELAELAGVSKSTVVRAKKVKREDPETYEKVIKENSGWNKAYNELPSVKNKEYQKNLKNKRIEVESEVPNEELELLAQSQTLTKRFQDLALCTKNSNDIEKVINKALKTNFEDIKEAYFKIERLYSLIGLKIETNGGTK</sequence>
<evidence type="ECO:0000313" key="3">
    <source>
        <dbReference type="EMBL" id="TRL78031.1"/>
    </source>
</evidence>
<evidence type="ECO:0000256" key="1">
    <source>
        <dbReference type="SAM" id="MobiDB-lite"/>
    </source>
</evidence>
<accession>A0AB38PDB2</accession>
<organism evidence="3 4">
    <name type="scientific">Staphylococcus haemolyticus</name>
    <dbReference type="NCBI Taxonomy" id="1283"/>
    <lineage>
        <taxon>Bacteria</taxon>
        <taxon>Bacillati</taxon>
        <taxon>Bacillota</taxon>
        <taxon>Bacilli</taxon>
        <taxon>Bacillales</taxon>
        <taxon>Staphylococcaceae</taxon>
        <taxon>Staphylococcus</taxon>
    </lineage>
</organism>
<dbReference type="InterPro" id="IPR036086">
    <property type="entry name" value="ParB/Sulfiredoxin_sf"/>
</dbReference>